<gene>
    <name evidence="2" type="ORF">EGW08_000287</name>
</gene>
<name>A0A433UDI3_ELYCH</name>
<accession>A0A433UDI3</accession>
<proteinExistence type="predicted"/>
<dbReference type="AlphaFoldDB" id="A0A433UDI3"/>
<dbReference type="Proteomes" id="UP000271974">
    <property type="component" value="Unassembled WGS sequence"/>
</dbReference>
<feature type="transmembrane region" description="Helical" evidence="1">
    <location>
        <begin position="7"/>
        <end position="30"/>
    </location>
</feature>
<dbReference type="OrthoDB" id="6268706at2759"/>
<keyword evidence="1" id="KW-0472">Membrane</keyword>
<dbReference type="EMBL" id="RQTK01000004">
    <property type="protein sequence ID" value="RUS91885.1"/>
    <property type="molecule type" value="Genomic_DNA"/>
</dbReference>
<evidence type="ECO:0000313" key="3">
    <source>
        <dbReference type="Proteomes" id="UP000271974"/>
    </source>
</evidence>
<keyword evidence="1" id="KW-0812">Transmembrane</keyword>
<sequence length="457" mass="51646">MCNKKQHCYCLVVIFIFTNDFADFLTDWLFFTDVALMKPGLVYGPPGDTVWVMIFTLSIIGTFLFVMETVNLFYEATHENSWIDSDFLSMGVVWIEDIPQVAISLYLVLCREEALSIFQLVKAGVVLFGTAIRLIQVLFKLFHPKKVVHSISINMNRVDEFVRVAIFVGTVLQTAGSIAVFVLSYTSESDSKISLQVPSTLIEEKFDDRKYFENVSLFVNHKEYFDFGDSLSKGARVVNWMRLDSIDSIMAQGKRGNDIHFNLEYEAVLSSGAHKLAWWKSHKKSGTTGGQSTEPWVISACYVMHWNKSVSKISNPSNCARSSGFFTEDSNNIYISLHYTPPGFFFKGQVFGDITFNMRIQDGGKPSKPCRNVNSHKSSNPLRLHYFRTNPHLPPQGTAHLLTDGIHADSRRFFRNDQSDLTDIEDVWVTGWMGCASSGNLAPTLDKDLDLSCSRSN</sequence>
<evidence type="ECO:0000313" key="2">
    <source>
        <dbReference type="EMBL" id="RUS91885.1"/>
    </source>
</evidence>
<feature type="transmembrane region" description="Helical" evidence="1">
    <location>
        <begin position="50"/>
        <end position="74"/>
    </location>
</feature>
<reference evidence="2 3" key="1">
    <citation type="submission" date="2019-01" db="EMBL/GenBank/DDBJ databases">
        <title>A draft genome assembly of the solar-powered sea slug Elysia chlorotica.</title>
        <authorList>
            <person name="Cai H."/>
            <person name="Li Q."/>
            <person name="Fang X."/>
            <person name="Li J."/>
            <person name="Curtis N.E."/>
            <person name="Altenburger A."/>
            <person name="Shibata T."/>
            <person name="Feng M."/>
            <person name="Maeda T."/>
            <person name="Schwartz J.A."/>
            <person name="Shigenobu S."/>
            <person name="Lundholm N."/>
            <person name="Nishiyama T."/>
            <person name="Yang H."/>
            <person name="Hasebe M."/>
            <person name="Li S."/>
            <person name="Pierce S.K."/>
            <person name="Wang J."/>
        </authorList>
    </citation>
    <scope>NUCLEOTIDE SEQUENCE [LARGE SCALE GENOMIC DNA]</scope>
    <source>
        <strain evidence="2">EC2010</strain>
        <tissue evidence="2">Whole organism of an adult</tissue>
    </source>
</reference>
<protein>
    <submittedName>
        <fullName evidence="2">Uncharacterized protein</fullName>
    </submittedName>
</protein>
<keyword evidence="1" id="KW-1133">Transmembrane helix</keyword>
<evidence type="ECO:0000256" key="1">
    <source>
        <dbReference type="SAM" id="Phobius"/>
    </source>
</evidence>
<organism evidence="2 3">
    <name type="scientific">Elysia chlorotica</name>
    <name type="common">Eastern emerald elysia</name>
    <name type="synonym">Sea slug</name>
    <dbReference type="NCBI Taxonomy" id="188477"/>
    <lineage>
        <taxon>Eukaryota</taxon>
        <taxon>Metazoa</taxon>
        <taxon>Spiralia</taxon>
        <taxon>Lophotrochozoa</taxon>
        <taxon>Mollusca</taxon>
        <taxon>Gastropoda</taxon>
        <taxon>Heterobranchia</taxon>
        <taxon>Euthyneura</taxon>
        <taxon>Panpulmonata</taxon>
        <taxon>Sacoglossa</taxon>
        <taxon>Placobranchoidea</taxon>
        <taxon>Plakobranchidae</taxon>
        <taxon>Elysia</taxon>
    </lineage>
</organism>
<comment type="caution">
    <text evidence="2">The sequence shown here is derived from an EMBL/GenBank/DDBJ whole genome shotgun (WGS) entry which is preliminary data.</text>
</comment>
<feature type="transmembrane region" description="Helical" evidence="1">
    <location>
        <begin position="164"/>
        <end position="185"/>
    </location>
</feature>
<keyword evidence="3" id="KW-1185">Reference proteome</keyword>